<feature type="chain" id="PRO_5039048956" description="GmrSD restriction endonucleases C-terminal domain-containing protein" evidence="2">
    <location>
        <begin position="22"/>
        <end position="230"/>
    </location>
</feature>
<dbReference type="Proteomes" id="UP000616724">
    <property type="component" value="Unassembled WGS sequence"/>
</dbReference>
<accession>A0A8J3W6E8</accession>
<reference evidence="4 5" key="1">
    <citation type="submission" date="2021-01" db="EMBL/GenBank/DDBJ databases">
        <title>Whole genome shotgun sequence of Planobispora longispora NBRC 13918.</title>
        <authorList>
            <person name="Komaki H."/>
            <person name="Tamura T."/>
        </authorList>
    </citation>
    <scope>NUCLEOTIDE SEQUENCE [LARGE SCALE GENOMIC DNA]</scope>
    <source>
        <strain evidence="4 5">NBRC 13918</strain>
    </source>
</reference>
<dbReference type="AlphaFoldDB" id="A0A8J3W6E8"/>
<dbReference type="InterPro" id="IPR011089">
    <property type="entry name" value="GmrSD_C"/>
</dbReference>
<name>A0A8J3W6E8_9ACTN</name>
<gene>
    <name evidence="4" type="ORF">Plo01_40440</name>
</gene>
<protein>
    <recommendedName>
        <fullName evidence="3">GmrSD restriction endonucleases C-terminal domain-containing protein</fullName>
    </recommendedName>
</protein>
<dbReference type="PROSITE" id="PS51257">
    <property type="entry name" value="PROKAR_LIPOPROTEIN"/>
    <property type="match status" value="1"/>
</dbReference>
<feature type="domain" description="GmrSD restriction endonucleases C-terminal" evidence="3">
    <location>
        <begin position="86"/>
        <end position="223"/>
    </location>
</feature>
<feature type="region of interest" description="Disordered" evidence="1">
    <location>
        <begin position="22"/>
        <end position="70"/>
    </location>
</feature>
<keyword evidence="2" id="KW-0732">Signal</keyword>
<feature type="signal peptide" evidence="2">
    <location>
        <begin position="1"/>
        <end position="21"/>
    </location>
</feature>
<evidence type="ECO:0000256" key="2">
    <source>
        <dbReference type="SAM" id="SignalP"/>
    </source>
</evidence>
<sequence>MRRGRRAAVAVVALALAGASAGCGLDGEALSGPSREGNGKDGGGKSASEALKDLEKLPVKGRAPKTGFDRDEFGPSWADVDHNGCDTRNDILKRDLKDETFKKGTQDCVVLTGVLEDPYGGKTIEFTRGERSSMEVQIDHVVALSDAWQKGAQQLSAAERRELANDPLNLLAVDGPLNNQKGDADAATWLPPRRAYRCPYVSRQISVKLKYELWVTSGEKAAMERVLKSC</sequence>
<dbReference type="PANTHER" id="PTHR24094:SF15">
    <property type="entry name" value="AMP-DEPENDENT SYNTHETASE_LIGASE DOMAIN-CONTAINING PROTEIN-RELATED"/>
    <property type="match status" value="1"/>
</dbReference>
<evidence type="ECO:0000259" key="3">
    <source>
        <dbReference type="Pfam" id="PF07510"/>
    </source>
</evidence>
<dbReference type="EMBL" id="BOOH01000033">
    <property type="protein sequence ID" value="GIH77615.1"/>
    <property type="molecule type" value="Genomic_DNA"/>
</dbReference>
<evidence type="ECO:0000256" key="1">
    <source>
        <dbReference type="SAM" id="MobiDB-lite"/>
    </source>
</evidence>
<dbReference type="PANTHER" id="PTHR24094">
    <property type="entry name" value="SECRETED PROTEIN"/>
    <property type="match status" value="1"/>
</dbReference>
<comment type="caution">
    <text evidence="4">The sequence shown here is derived from an EMBL/GenBank/DDBJ whole genome shotgun (WGS) entry which is preliminary data.</text>
</comment>
<organism evidence="4 5">
    <name type="scientific">Planobispora longispora</name>
    <dbReference type="NCBI Taxonomy" id="28887"/>
    <lineage>
        <taxon>Bacteria</taxon>
        <taxon>Bacillati</taxon>
        <taxon>Actinomycetota</taxon>
        <taxon>Actinomycetes</taxon>
        <taxon>Streptosporangiales</taxon>
        <taxon>Streptosporangiaceae</taxon>
        <taxon>Planobispora</taxon>
    </lineage>
</organism>
<dbReference type="Pfam" id="PF07510">
    <property type="entry name" value="GmrSD_C"/>
    <property type="match status" value="1"/>
</dbReference>
<dbReference type="RefSeq" id="WP_239316691.1">
    <property type="nucleotide sequence ID" value="NZ_BOOH01000033.1"/>
</dbReference>
<evidence type="ECO:0000313" key="5">
    <source>
        <dbReference type="Proteomes" id="UP000616724"/>
    </source>
</evidence>
<proteinExistence type="predicted"/>
<evidence type="ECO:0000313" key="4">
    <source>
        <dbReference type="EMBL" id="GIH77615.1"/>
    </source>
</evidence>
<keyword evidence="5" id="KW-1185">Reference proteome</keyword>